<reference evidence="3 4" key="1">
    <citation type="submission" date="2017-03" db="EMBL/GenBank/DDBJ databases">
        <title>Paenibacillus larvae genome sequencing.</title>
        <authorList>
            <person name="Dingman D.W."/>
        </authorList>
    </citation>
    <scope>NUCLEOTIDE SEQUENCE [LARGE SCALE GENOMIC DNA]</scope>
    <source>
        <strain evidence="3 4">SAG 10367</strain>
        <plasmid evidence="4">pplp3</plasmid>
    </source>
</reference>
<protein>
    <recommendedName>
        <fullName evidence="2">Phage tail tape measure protein domain-containing protein</fullName>
    </recommendedName>
</protein>
<dbReference type="InterPro" id="IPR010090">
    <property type="entry name" value="Phage_tape_meas"/>
</dbReference>
<keyword evidence="3" id="KW-0614">Plasmid</keyword>
<sequence>MQRAGGSVNALGIPFEKASSWIATLSARTREGAETIGNSIKSIMARVQSLKERGFVEEDGTKMNQVTKALANIGIDPIENGTFKRFDLVLDELGNKWTTLSDKQQKYIATTVAGNYQYSRFMNIMAGYTESMKLYQDSLTKNGIAQERFNIYLTSTEAHLERMRNAWRGVWNSTFDSQGIRGVIDVLAELGKGINSLVDKFGLFVPTLNLGAIALAAFSSKAREMWTKPGDKIAGLFGKASKDIQEAQNKTNDFNKSAVIVEGSSKKMATGVSLAGKAFSFLSRTLAPLAILSAIGWAIETVAKAIGKHKAEMEVAENAAKKMQMTFTRNKDTFEKVKNEYIELSKITSDGTAFSSVEQEEKYYQTTSHLAEMLPTVVKEIDEKGRVHLKNADAIEEEIKKAKELAALQTMKDVDSSKSEIVKLQDEYNERLKKHKDYQKQLNDIEIKIKPSVPEEKWSDKFKEEVSNIKILSTYYAQDANDALGQ</sequence>
<dbReference type="RefSeq" id="WP_083041761.1">
    <property type="nucleotide sequence ID" value="NZ_CP020558.1"/>
</dbReference>
<name>A0A1V0V0V5_9BACL</name>
<keyword evidence="1" id="KW-0175">Coiled coil</keyword>
<gene>
    <name evidence="3" type="ORF">B7C51_25250</name>
</gene>
<organism evidence="3 4">
    <name type="scientific">Paenibacillus larvae subsp. pulvifaciens</name>
    <dbReference type="NCBI Taxonomy" id="1477"/>
    <lineage>
        <taxon>Bacteria</taxon>
        <taxon>Bacillati</taxon>
        <taxon>Bacillota</taxon>
        <taxon>Bacilli</taxon>
        <taxon>Bacillales</taxon>
        <taxon>Paenibacillaceae</taxon>
        <taxon>Paenibacillus</taxon>
    </lineage>
</organism>
<dbReference type="EMBL" id="CP020558">
    <property type="protein sequence ID" value="ARF70780.1"/>
    <property type="molecule type" value="Genomic_DNA"/>
</dbReference>
<dbReference type="Pfam" id="PF10145">
    <property type="entry name" value="PhageMin_Tail"/>
    <property type="match status" value="1"/>
</dbReference>
<feature type="domain" description="Phage tail tape measure protein" evidence="2">
    <location>
        <begin position="1"/>
        <end position="114"/>
    </location>
</feature>
<geneLocation type="plasmid" evidence="4">
    <name>pplp3</name>
</geneLocation>
<evidence type="ECO:0000313" key="4">
    <source>
        <dbReference type="Proteomes" id="UP000192727"/>
    </source>
</evidence>
<evidence type="ECO:0000313" key="3">
    <source>
        <dbReference type="EMBL" id="ARF70780.1"/>
    </source>
</evidence>
<feature type="coiled-coil region" evidence="1">
    <location>
        <begin position="392"/>
        <end position="441"/>
    </location>
</feature>
<evidence type="ECO:0000259" key="2">
    <source>
        <dbReference type="Pfam" id="PF10145"/>
    </source>
</evidence>
<dbReference type="AlphaFoldDB" id="A0A1V0V0V5"/>
<dbReference type="Proteomes" id="UP000192727">
    <property type="component" value="Plasmid pPLP3"/>
</dbReference>
<evidence type="ECO:0000256" key="1">
    <source>
        <dbReference type="SAM" id="Coils"/>
    </source>
</evidence>
<proteinExistence type="predicted"/>
<accession>A0A1V0V0V5</accession>